<keyword evidence="6" id="KW-1185">Reference proteome</keyword>
<keyword evidence="4" id="KW-0812">Transmembrane</keyword>
<dbReference type="PANTHER" id="PTHR46650:SF1">
    <property type="entry name" value="PEROXISOMAL ADENINE NUCLEOTIDE TRANSPORTER 1"/>
    <property type="match status" value="1"/>
</dbReference>
<accession>A0ABD1RI75</accession>
<evidence type="ECO:0000256" key="3">
    <source>
        <dbReference type="ARBA" id="ARBA00022737"/>
    </source>
</evidence>
<comment type="caution">
    <text evidence="5">The sequence shown here is derived from an EMBL/GenBank/DDBJ whole genome shotgun (WGS) entry which is preliminary data.</text>
</comment>
<evidence type="ECO:0000313" key="6">
    <source>
        <dbReference type="Proteomes" id="UP001604277"/>
    </source>
</evidence>
<name>A0ABD1RI75_9LAMI</name>
<keyword evidence="4" id="KW-0472">Membrane</keyword>
<dbReference type="InterPro" id="IPR045900">
    <property type="entry name" value="Peroxisomal_Ade_carrier"/>
</dbReference>
<keyword evidence="4" id="KW-1133">Transmembrane helix</keyword>
<comment type="similarity">
    <text evidence="1">Belongs to the mitochondrial carrier (TC 2.A.29) family.</text>
</comment>
<reference evidence="6" key="1">
    <citation type="submission" date="2024-07" db="EMBL/GenBank/DDBJ databases">
        <title>Two chromosome-level genome assemblies of Korean endemic species Abeliophyllum distichum and Forsythia ovata (Oleaceae).</title>
        <authorList>
            <person name="Jang H."/>
        </authorList>
    </citation>
    <scope>NUCLEOTIDE SEQUENCE [LARGE SCALE GENOMIC DNA]</scope>
</reference>
<dbReference type="PANTHER" id="PTHR46650">
    <property type="entry name" value="PEROXISOMAL ADENINE NUCLEOTIDE TRANSPORTER 1"/>
    <property type="match status" value="1"/>
</dbReference>
<dbReference type="EMBL" id="JBFOLJ010000012">
    <property type="protein sequence ID" value="KAL2487736.1"/>
    <property type="molecule type" value="Genomic_DNA"/>
</dbReference>
<evidence type="ECO:0000256" key="1">
    <source>
        <dbReference type="ARBA" id="ARBA00006375"/>
    </source>
</evidence>
<proteinExistence type="inferred from homology"/>
<keyword evidence="3" id="KW-0677">Repeat</keyword>
<evidence type="ECO:0000256" key="2">
    <source>
        <dbReference type="ARBA" id="ARBA00022448"/>
    </source>
</evidence>
<sequence>MQLTKVFKWAGGGRMWLWSLRLDKKADGVVSTEATIDGSGPKLEATVAVRGIFLHRPLLHRLLHPPATLTPPPTSPPTGDIVSTAHPFIFSGKIYHKSIQGGNILSCLFLNEAHLKSNKSNTSNKTNVQDNVDFIPSVGAAQHLTRPPLAYAQQLVYTVFDQLKQRLLKEKMSKNRDDVSSRAALSAFSAFVLGAVSKCIATCLTYPAIR</sequence>
<dbReference type="Proteomes" id="UP001604277">
    <property type="component" value="Unassembled WGS sequence"/>
</dbReference>
<gene>
    <name evidence="5" type="ORF">Fot_41028</name>
</gene>
<evidence type="ECO:0000313" key="5">
    <source>
        <dbReference type="EMBL" id="KAL2487736.1"/>
    </source>
</evidence>
<dbReference type="AlphaFoldDB" id="A0ABD1RI75"/>
<protein>
    <submittedName>
        <fullName evidence="5">Peroxisomal adenine nucleotide carrier 1</fullName>
    </submittedName>
</protein>
<evidence type="ECO:0000256" key="4">
    <source>
        <dbReference type="ARBA" id="ARBA00022989"/>
    </source>
</evidence>
<keyword evidence="2" id="KW-0813">Transport</keyword>
<organism evidence="5 6">
    <name type="scientific">Forsythia ovata</name>
    <dbReference type="NCBI Taxonomy" id="205694"/>
    <lineage>
        <taxon>Eukaryota</taxon>
        <taxon>Viridiplantae</taxon>
        <taxon>Streptophyta</taxon>
        <taxon>Embryophyta</taxon>
        <taxon>Tracheophyta</taxon>
        <taxon>Spermatophyta</taxon>
        <taxon>Magnoliopsida</taxon>
        <taxon>eudicotyledons</taxon>
        <taxon>Gunneridae</taxon>
        <taxon>Pentapetalae</taxon>
        <taxon>asterids</taxon>
        <taxon>lamiids</taxon>
        <taxon>Lamiales</taxon>
        <taxon>Oleaceae</taxon>
        <taxon>Forsythieae</taxon>
        <taxon>Forsythia</taxon>
    </lineage>
</organism>